<evidence type="ECO:0000313" key="1">
    <source>
        <dbReference type="EMBL" id="OGE64496.1"/>
    </source>
</evidence>
<gene>
    <name evidence="1" type="ORF">A3J13_02630</name>
</gene>
<accession>A0A1F5MGK3</accession>
<organism evidence="1 2">
    <name type="scientific">Candidatus Daviesbacteria bacterium RIFCSPLOWO2_02_FULL_36_8</name>
    <dbReference type="NCBI Taxonomy" id="1797793"/>
    <lineage>
        <taxon>Bacteria</taxon>
        <taxon>Candidatus Daviesiibacteriota</taxon>
    </lineage>
</organism>
<evidence type="ECO:0000313" key="2">
    <source>
        <dbReference type="Proteomes" id="UP000183317"/>
    </source>
</evidence>
<sequence>MDINKLAHKITKKATEEKNPAAVALGRLGGLVGGHARAKKLSAKRKKEIAEKAAKARWSK</sequence>
<dbReference type="EMBL" id="MFDU01000011">
    <property type="protein sequence ID" value="OGE64496.1"/>
    <property type="molecule type" value="Genomic_DNA"/>
</dbReference>
<name>A0A1F5MGK3_9BACT</name>
<dbReference type="Proteomes" id="UP000183317">
    <property type="component" value="Unassembled WGS sequence"/>
</dbReference>
<dbReference type="AlphaFoldDB" id="A0A1F5MGK3"/>
<protein>
    <recommendedName>
        <fullName evidence="3">Histone H1</fullName>
    </recommendedName>
</protein>
<reference evidence="1 2" key="1">
    <citation type="journal article" date="2016" name="Nat. Commun.">
        <title>Thousands of microbial genomes shed light on interconnected biogeochemical processes in an aquifer system.</title>
        <authorList>
            <person name="Anantharaman K."/>
            <person name="Brown C.T."/>
            <person name="Hug L.A."/>
            <person name="Sharon I."/>
            <person name="Castelle C.J."/>
            <person name="Probst A.J."/>
            <person name="Thomas B.C."/>
            <person name="Singh A."/>
            <person name="Wilkins M.J."/>
            <person name="Karaoz U."/>
            <person name="Brodie E.L."/>
            <person name="Williams K.H."/>
            <person name="Hubbard S.S."/>
            <person name="Banfield J.F."/>
        </authorList>
    </citation>
    <scope>NUCLEOTIDE SEQUENCE [LARGE SCALE GENOMIC DNA]</scope>
</reference>
<proteinExistence type="predicted"/>
<comment type="caution">
    <text evidence="1">The sequence shown here is derived from an EMBL/GenBank/DDBJ whole genome shotgun (WGS) entry which is preliminary data.</text>
</comment>
<evidence type="ECO:0008006" key="3">
    <source>
        <dbReference type="Google" id="ProtNLM"/>
    </source>
</evidence>